<dbReference type="InterPro" id="IPR015712">
    <property type="entry name" value="DNA-dir_RNA_pol_su2"/>
</dbReference>
<dbReference type="InterPro" id="IPR014724">
    <property type="entry name" value="RNA_pol_RPB2_OB-fold"/>
</dbReference>
<evidence type="ECO:0000256" key="9">
    <source>
        <dbReference type="ARBA" id="ARBA00047768"/>
    </source>
</evidence>
<dbReference type="GO" id="GO:0005634">
    <property type="term" value="C:nucleus"/>
    <property type="evidence" value="ECO:0007669"/>
    <property type="project" value="UniProtKB-SubCell"/>
</dbReference>
<dbReference type="InterPro" id="IPR009674">
    <property type="entry name" value="Rpa2_dom_4"/>
</dbReference>
<dbReference type="FunFam" id="2.40.270.10:FF:000011">
    <property type="entry name" value="DNA-directed RNA polymerase subunit beta"/>
    <property type="match status" value="1"/>
</dbReference>
<accession>Q2N148</accession>
<dbReference type="SUPFAM" id="SSF64484">
    <property type="entry name" value="beta and beta-prime subunits of DNA dependent RNA-polymerase"/>
    <property type="match status" value="1"/>
</dbReference>
<dbReference type="Pfam" id="PF06883">
    <property type="entry name" value="RNA_pol_Rpa2_4"/>
    <property type="match status" value="1"/>
</dbReference>
<sequence length="536" mass="59583">DGAPCGLLNHLAADCQVTTSVPNTIHLPRLLVSLGMTPLGSPLPTSHTHKDHHPLPVVLDGRILGEVEALQAKDLAVKLRTLKCWGKEKVPPTLEIGLVPPLTDGQFPGLFLFSTSARMMRPVRNLATNSRELIGSFEQVYMDIAVIPEEAHQGHTTHLELDEGIMFSAIATLTPYSDFNQSPRNMYQCQMAKQTMGTPLQSFPYRMDSKLYRLQSPQAPMVRTSTYNHYSMDEYPLGTNAIVAVISYTGYDMEDAMILNKASVERGFKHANVYKSEVISISSPSDRGRPSKMFGILPGDKEAEKLDQDGFPPIGTLLQEGDPYYSCIDLDTGRSKVARYKSSEPAFVDQIKLLGNETGDSPLQRAFIKLRICRNPIIGDKFASRAGQKGICSQKWPSENMPFTESGMVPDIIFNPHGFPSRMTIGMMVEMMAGKSAALHGLCHDCTPFKFSEDNPAVDHFGKLLVKAGYNYFGNERLYSGIDGREFEADIFLGVVYYQRLRHMVSDKFQVRTTGPIDILTHQPVQGRRRAGGIRF</sequence>
<name>Q2N148_SUBFI</name>
<dbReference type="GO" id="GO:0003677">
    <property type="term" value="F:DNA binding"/>
    <property type="evidence" value="ECO:0007669"/>
    <property type="project" value="InterPro"/>
</dbReference>
<dbReference type="EMBL" id="DQ206537">
    <property type="protein sequence ID" value="ABB29657.1"/>
    <property type="molecule type" value="mRNA"/>
</dbReference>
<dbReference type="GO" id="GO:0006351">
    <property type="term" value="P:DNA-templated transcription"/>
    <property type="evidence" value="ECO:0007669"/>
    <property type="project" value="InterPro"/>
</dbReference>
<dbReference type="GO" id="GO:0032549">
    <property type="term" value="F:ribonucleoside binding"/>
    <property type="evidence" value="ECO:0007669"/>
    <property type="project" value="InterPro"/>
</dbReference>
<protein>
    <recommendedName>
        <fullName evidence="3">DNA-directed RNA polymerase</fullName>
        <ecNumber evidence="3">2.7.7.6</ecNumber>
    </recommendedName>
</protein>
<keyword evidence="5" id="KW-0808">Transferase</keyword>
<comment type="subcellular location">
    <subcellularLocation>
        <location evidence="1">Nucleus</location>
    </subcellularLocation>
</comment>
<dbReference type="AlphaFoldDB" id="Q2N148"/>
<dbReference type="GO" id="GO:0003899">
    <property type="term" value="F:DNA-directed RNA polymerase activity"/>
    <property type="evidence" value="ECO:0007669"/>
    <property type="project" value="UniProtKB-EC"/>
</dbReference>
<dbReference type="FunFam" id="2.40.50.150:FF:000004">
    <property type="entry name" value="DNA-directed RNA polymerase subunit beta"/>
    <property type="match status" value="1"/>
</dbReference>
<keyword evidence="8" id="KW-0539">Nucleus</keyword>
<evidence type="ECO:0000256" key="4">
    <source>
        <dbReference type="ARBA" id="ARBA00022478"/>
    </source>
</evidence>
<dbReference type="EC" id="2.7.7.6" evidence="3"/>
<organism evidence="12">
    <name type="scientific">Suberites ficus</name>
    <name type="common">Sponge</name>
    <dbReference type="NCBI Taxonomy" id="86007"/>
    <lineage>
        <taxon>Eukaryota</taxon>
        <taxon>Metazoa</taxon>
        <taxon>Porifera</taxon>
        <taxon>Demospongiae</taxon>
        <taxon>Heteroscleromorpha</taxon>
        <taxon>Suberitida</taxon>
        <taxon>Suberitidae</taxon>
        <taxon>Suberites</taxon>
    </lineage>
</organism>
<dbReference type="CDD" id="cd00653">
    <property type="entry name" value="RNA_pol_B_RPB2"/>
    <property type="match status" value="1"/>
</dbReference>
<comment type="catalytic activity">
    <reaction evidence="9">
        <text>RNA(n) + a ribonucleoside 5'-triphosphate = RNA(n+1) + diphosphate</text>
        <dbReference type="Rhea" id="RHEA:21248"/>
        <dbReference type="Rhea" id="RHEA-COMP:14527"/>
        <dbReference type="Rhea" id="RHEA-COMP:17342"/>
        <dbReference type="ChEBI" id="CHEBI:33019"/>
        <dbReference type="ChEBI" id="CHEBI:61557"/>
        <dbReference type="ChEBI" id="CHEBI:140395"/>
        <dbReference type="EC" id="2.7.7.6"/>
    </reaction>
    <physiologicalReaction direction="left-to-right" evidence="9">
        <dbReference type="Rhea" id="RHEA:21249"/>
    </physiologicalReaction>
</comment>
<evidence type="ECO:0000256" key="6">
    <source>
        <dbReference type="ARBA" id="ARBA00022695"/>
    </source>
</evidence>
<dbReference type="Pfam" id="PF00562">
    <property type="entry name" value="RNA_pol_Rpb2_6"/>
    <property type="match status" value="1"/>
</dbReference>
<evidence type="ECO:0000256" key="8">
    <source>
        <dbReference type="ARBA" id="ARBA00023242"/>
    </source>
</evidence>
<dbReference type="Gene3D" id="2.40.50.150">
    <property type="match status" value="1"/>
</dbReference>
<keyword evidence="4" id="KW-0240">DNA-directed RNA polymerase</keyword>
<dbReference type="InterPro" id="IPR007120">
    <property type="entry name" value="DNA-dir_RNAP_su2_dom"/>
</dbReference>
<proteinExistence type="evidence at transcript level"/>
<feature type="non-terminal residue" evidence="12">
    <location>
        <position position="536"/>
    </location>
</feature>
<evidence type="ECO:0000256" key="1">
    <source>
        <dbReference type="ARBA" id="ARBA00004123"/>
    </source>
</evidence>
<dbReference type="Gene3D" id="2.40.270.10">
    <property type="entry name" value="DNA-directed RNA polymerase, subunit 2, domain 6"/>
    <property type="match status" value="1"/>
</dbReference>
<dbReference type="PROSITE" id="PS01166">
    <property type="entry name" value="RNA_POL_BETA"/>
    <property type="match status" value="1"/>
</dbReference>
<feature type="domain" description="DNA-directed RNA polymerase I subunit RPA2" evidence="11">
    <location>
        <begin position="64"/>
        <end position="121"/>
    </location>
</feature>
<comment type="similarity">
    <text evidence="2">Belongs to the RNA polymerase beta chain family.</text>
</comment>
<dbReference type="Gene3D" id="3.90.1070.20">
    <property type="match status" value="1"/>
</dbReference>
<dbReference type="InterPro" id="IPR007121">
    <property type="entry name" value="RNA_pol_bsu_CS"/>
</dbReference>
<evidence type="ECO:0000256" key="5">
    <source>
        <dbReference type="ARBA" id="ARBA00022679"/>
    </source>
</evidence>
<dbReference type="PANTHER" id="PTHR20856">
    <property type="entry name" value="DNA-DIRECTED RNA POLYMERASE I SUBUNIT 2"/>
    <property type="match status" value="1"/>
</dbReference>
<dbReference type="InterPro" id="IPR037033">
    <property type="entry name" value="DNA-dir_RNAP_su2_hyb_sf"/>
</dbReference>
<evidence type="ECO:0000313" key="12">
    <source>
        <dbReference type="EMBL" id="ABB29657.1"/>
    </source>
</evidence>
<feature type="domain" description="DNA-directed RNA polymerase subunit 2 hybrid-binding" evidence="10">
    <location>
        <begin position="170"/>
        <end position="530"/>
    </location>
</feature>
<dbReference type="GO" id="GO:0000428">
    <property type="term" value="C:DNA-directed RNA polymerase complex"/>
    <property type="evidence" value="ECO:0007669"/>
    <property type="project" value="UniProtKB-KW"/>
</dbReference>
<keyword evidence="6" id="KW-0548">Nucleotidyltransferase</keyword>
<evidence type="ECO:0000259" key="10">
    <source>
        <dbReference type="Pfam" id="PF00562"/>
    </source>
</evidence>
<evidence type="ECO:0000256" key="2">
    <source>
        <dbReference type="ARBA" id="ARBA00006835"/>
    </source>
</evidence>
<feature type="non-terminal residue" evidence="12">
    <location>
        <position position="1"/>
    </location>
</feature>
<evidence type="ECO:0000256" key="7">
    <source>
        <dbReference type="ARBA" id="ARBA00023163"/>
    </source>
</evidence>
<dbReference type="FunFam" id="2.40.270.10:FF:000006">
    <property type="entry name" value="DNA-directed RNA polymerase subunit beta"/>
    <property type="match status" value="1"/>
</dbReference>
<evidence type="ECO:0000259" key="11">
    <source>
        <dbReference type="Pfam" id="PF06883"/>
    </source>
</evidence>
<reference evidence="12" key="1">
    <citation type="journal article" date="2005" name="Science">
        <title>Animal evolution and the molecular signature of radiations compressed in time.</title>
        <authorList>
            <person name="Rokas A."/>
            <person name="Kruger D."/>
            <person name="Carroll S.B."/>
        </authorList>
    </citation>
    <scope>NUCLEOTIDE SEQUENCE</scope>
    <source>
        <strain evidence="12">TOA49</strain>
    </source>
</reference>
<evidence type="ECO:0000256" key="3">
    <source>
        <dbReference type="ARBA" id="ARBA00012418"/>
    </source>
</evidence>
<keyword evidence="7" id="KW-0804">Transcription</keyword>